<protein>
    <submittedName>
        <fullName evidence="1">Uncharacterized protein</fullName>
    </submittedName>
</protein>
<accession>A0A7Y9WTF3</accession>
<dbReference type="Proteomes" id="UP000540929">
    <property type="component" value="Unassembled WGS sequence"/>
</dbReference>
<sequence>MPNSAAITFVSPTNPALLAAYLCHFAGGPDIVERNVQTTEAIHRRLHQTRREQHVARVAGDGERPATVRFDLGHQRIELGPTTSANDEAGAFHCEQLCRCIANA</sequence>
<organism evidence="1 2">
    <name type="scientific">Paraburkholderia bryophila</name>
    <dbReference type="NCBI Taxonomy" id="420952"/>
    <lineage>
        <taxon>Bacteria</taxon>
        <taxon>Pseudomonadati</taxon>
        <taxon>Pseudomonadota</taxon>
        <taxon>Betaproteobacteria</taxon>
        <taxon>Burkholderiales</taxon>
        <taxon>Burkholderiaceae</taxon>
        <taxon>Paraburkholderia</taxon>
    </lineage>
</organism>
<comment type="caution">
    <text evidence="1">The sequence shown here is derived from an EMBL/GenBank/DDBJ whole genome shotgun (WGS) entry which is preliminary data.</text>
</comment>
<name>A0A7Y9WTF3_9BURK</name>
<dbReference type="EMBL" id="JACCAS010000002">
    <property type="protein sequence ID" value="NYH26711.1"/>
    <property type="molecule type" value="Genomic_DNA"/>
</dbReference>
<keyword evidence="2" id="KW-1185">Reference proteome</keyword>
<evidence type="ECO:0000313" key="2">
    <source>
        <dbReference type="Proteomes" id="UP000540929"/>
    </source>
</evidence>
<gene>
    <name evidence="1" type="ORF">GGD40_006282</name>
</gene>
<proteinExistence type="predicted"/>
<dbReference type="AlphaFoldDB" id="A0A7Y9WTF3"/>
<reference evidence="1 2" key="1">
    <citation type="submission" date="2020-07" db="EMBL/GenBank/DDBJ databases">
        <title>Exploring microbial biodiversity for novel pathways involved in the catabolism of aromatic compounds derived from lignin.</title>
        <authorList>
            <person name="Elkins J."/>
        </authorList>
    </citation>
    <scope>NUCLEOTIDE SEQUENCE [LARGE SCALE GENOMIC DNA]</scope>
    <source>
        <strain evidence="1 2">H2C3C</strain>
    </source>
</reference>
<evidence type="ECO:0000313" key="1">
    <source>
        <dbReference type="EMBL" id="NYH26711.1"/>
    </source>
</evidence>